<dbReference type="Gene3D" id="3.40.50.150">
    <property type="entry name" value="Vaccinia Virus protein VP39"/>
    <property type="match status" value="1"/>
</dbReference>
<keyword evidence="1 5" id="KW-0489">Methyltransferase</keyword>
<keyword evidence="2" id="KW-0808">Transferase</keyword>
<dbReference type="Pfam" id="PF00891">
    <property type="entry name" value="Methyltransf_2"/>
    <property type="match status" value="1"/>
</dbReference>
<dbReference type="PROSITE" id="PS51683">
    <property type="entry name" value="SAM_OMT_II"/>
    <property type="match status" value="1"/>
</dbReference>
<dbReference type="SUPFAM" id="SSF46785">
    <property type="entry name" value="Winged helix' DNA-binding domain"/>
    <property type="match status" value="1"/>
</dbReference>
<feature type="domain" description="O-methyltransferase C-terminal" evidence="4">
    <location>
        <begin position="153"/>
        <end position="340"/>
    </location>
</feature>
<name>A0ABT5PME3_9PSED</name>
<evidence type="ECO:0000256" key="2">
    <source>
        <dbReference type="ARBA" id="ARBA00022679"/>
    </source>
</evidence>
<reference evidence="5" key="1">
    <citation type="submission" date="2022-05" db="EMBL/GenBank/DDBJ databases">
        <title>Novel Pseudomonas spp. Isolated from a Rainbow Trout Aquaculture Facility.</title>
        <authorList>
            <person name="Testerman T."/>
            <person name="Graf J."/>
        </authorList>
    </citation>
    <scope>NUCLEOTIDE SEQUENCE</scope>
    <source>
        <strain evidence="5">ID386</strain>
    </source>
</reference>
<evidence type="ECO:0000256" key="3">
    <source>
        <dbReference type="ARBA" id="ARBA00022691"/>
    </source>
</evidence>
<dbReference type="InterPro" id="IPR036388">
    <property type="entry name" value="WH-like_DNA-bd_sf"/>
</dbReference>
<accession>A0ABT5PME3</accession>
<evidence type="ECO:0000313" key="6">
    <source>
        <dbReference type="Proteomes" id="UP001150531"/>
    </source>
</evidence>
<protein>
    <submittedName>
        <fullName evidence="5">Methyltransferase domain-containing protein</fullName>
    </submittedName>
</protein>
<proteinExistence type="predicted"/>
<dbReference type="InterPro" id="IPR001077">
    <property type="entry name" value="COMT_C"/>
</dbReference>
<dbReference type="SUPFAM" id="SSF53335">
    <property type="entry name" value="S-adenosyl-L-methionine-dependent methyltransferases"/>
    <property type="match status" value="1"/>
</dbReference>
<dbReference type="InterPro" id="IPR029063">
    <property type="entry name" value="SAM-dependent_MTases_sf"/>
</dbReference>
<evidence type="ECO:0000313" key="5">
    <source>
        <dbReference type="EMBL" id="MDD1124940.1"/>
    </source>
</evidence>
<keyword evidence="6" id="KW-1185">Reference proteome</keyword>
<dbReference type="PANTHER" id="PTHR43712:SF2">
    <property type="entry name" value="O-METHYLTRANSFERASE CICE"/>
    <property type="match status" value="1"/>
</dbReference>
<dbReference type="Proteomes" id="UP001150531">
    <property type="component" value="Unassembled WGS sequence"/>
</dbReference>
<dbReference type="EMBL" id="JAMDGS010000006">
    <property type="protein sequence ID" value="MDD1124940.1"/>
    <property type="molecule type" value="Genomic_DNA"/>
</dbReference>
<dbReference type="GO" id="GO:0032259">
    <property type="term" value="P:methylation"/>
    <property type="evidence" value="ECO:0007669"/>
    <property type="project" value="UniProtKB-KW"/>
</dbReference>
<dbReference type="RefSeq" id="WP_273899670.1">
    <property type="nucleotide sequence ID" value="NZ_JAMDGS010000006.1"/>
</dbReference>
<dbReference type="GO" id="GO:0008168">
    <property type="term" value="F:methyltransferase activity"/>
    <property type="evidence" value="ECO:0007669"/>
    <property type="project" value="UniProtKB-KW"/>
</dbReference>
<dbReference type="PANTHER" id="PTHR43712">
    <property type="entry name" value="PUTATIVE (AFU_ORTHOLOGUE AFUA_4G14580)-RELATED"/>
    <property type="match status" value="1"/>
</dbReference>
<comment type="caution">
    <text evidence="5">The sequence shown here is derived from an EMBL/GenBank/DDBJ whole genome shotgun (WGS) entry which is preliminary data.</text>
</comment>
<dbReference type="CDD" id="cd02440">
    <property type="entry name" value="AdoMet_MTases"/>
    <property type="match status" value="1"/>
</dbReference>
<sequence>MQNQGTIDFRGKLPSSEALIHTLVNSYMLSASLFGCVEVDLFSHLDETSGTAISELADACQLSAAQVQKLVSFGLSVGLIIERDEKFFSSSDAQKLLSRHSTDNICSAIEHHSRHVYPLFGQLAESLKSGKPISDRLHLSSAQSDTNEFYAELDKSEKDFNVFMTAMNTFSTGAGTRIADALSARVGSATPLRILDLGGGGGQVSIEIAQAIPQAQITMIDLEKATRFARAEVGRKGLSDRISCLSGDIFARLPLTEADFDVVLISAVLGDWSHDYQVKLLANTHYYLKPGGCLAVSETLLDDDLAGPILPALMSLYVQILTEGGQNFSARSLVALLSGNRFDHIEVQLNRAHGCRDTVLASKASG</sequence>
<dbReference type="InterPro" id="IPR036390">
    <property type="entry name" value="WH_DNA-bd_sf"/>
</dbReference>
<gene>
    <name evidence="5" type="ORF">M5G18_10075</name>
</gene>
<keyword evidence="3" id="KW-0949">S-adenosyl-L-methionine</keyword>
<dbReference type="Gene3D" id="1.10.10.10">
    <property type="entry name" value="Winged helix-like DNA-binding domain superfamily/Winged helix DNA-binding domain"/>
    <property type="match status" value="1"/>
</dbReference>
<dbReference type="InterPro" id="IPR016461">
    <property type="entry name" value="COMT-like"/>
</dbReference>
<evidence type="ECO:0000259" key="4">
    <source>
        <dbReference type="Pfam" id="PF00891"/>
    </source>
</evidence>
<organism evidence="5 6">
    <name type="scientific">Pseudomonas aphyarum</name>
    <dbReference type="NCBI Taxonomy" id="2942629"/>
    <lineage>
        <taxon>Bacteria</taxon>
        <taxon>Pseudomonadati</taxon>
        <taxon>Pseudomonadota</taxon>
        <taxon>Gammaproteobacteria</taxon>
        <taxon>Pseudomonadales</taxon>
        <taxon>Pseudomonadaceae</taxon>
        <taxon>Pseudomonas</taxon>
    </lineage>
</organism>
<evidence type="ECO:0000256" key="1">
    <source>
        <dbReference type="ARBA" id="ARBA00022603"/>
    </source>
</evidence>